<name>X0SGS6_9ZZZZ</name>
<feature type="transmembrane region" description="Helical" evidence="1">
    <location>
        <begin position="7"/>
        <end position="31"/>
    </location>
</feature>
<keyword evidence="1" id="KW-1133">Transmembrane helix</keyword>
<sequence>MKNRHKYIVSAIAILQAVNFSVTELGIYAALLEVALGYDDLQILIEVKRKLRLLRLSGKQLDVINGVLFLLSIQG</sequence>
<dbReference type="AlphaFoldDB" id="X0SGS6"/>
<keyword evidence="1" id="KW-0472">Membrane</keyword>
<comment type="caution">
    <text evidence="2">The sequence shown here is derived from an EMBL/GenBank/DDBJ whole genome shotgun (WGS) entry which is preliminary data.</text>
</comment>
<protein>
    <submittedName>
        <fullName evidence="2">Uncharacterized protein</fullName>
    </submittedName>
</protein>
<reference evidence="2" key="1">
    <citation type="journal article" date="2014" name="Front. Microbiol.">
        <title>High frequency of phylogenetically diverse reductive dehalogenase-homologous genes in deep subseafloor sedimentary metagenomes.</title>
        <authorList>
            <person name="Kawai M."/>
            <person name="Futagami T."/>
            <person name="Toyoda A."/>
            <person name="Takaki Y."/>
            <person name="Nishi S."/>
            <person name="Hori S."/>
            <person name="Arai W."/>
            <person name="Tsubouchi T."/>
            <person name="Morono Y."/>
            <person name="Uchiyama I."/>
            <person name="Ito T."/>
            <person name="Fujiyama A."/>
            <person name="Inagaki F."/>
            <person name="Takami H."/>
        </authorList>
    </citation>
    <scope>NUCLEOTIDE SEQUENCE</scope>
    <source>
        <strain evidence="2">Expedition CK06-06</strain>
    </source>
</reference>
<organism evidence="2">
    <name type="scientific">marine sediment metagenome</name>
    <dbReference type="NCBI Taxonomy" id="412755"/>
    <lineage>
        <taxon>unclassified sequences</taxon>
        <taxon>metagenomes</taxon>
        <taxon>ecological metagenomes</taxon>
    </lineage>
</organism>
<evidence type="ECO:0000256" key="1">
    <source>
        <dbReference type="SAM" id="Phobius"/>
    </source>
</evidence>
<keyword evidence="1" id="KW-0812">Transmembrane</keyword>
<proteinExistence type="predicted"/>
<evidence type="ECO:0000313" key="2">
    <source>
        <dbReference type="EMBL" id="GAF74321.1"/>
    </source>
</evidence>
<gene>
    <name evidence="2" type="ORF">S01H1_08158</name>
</gene>
<accession>X0SGS6</accession>
<dbReference type="EMBL" id="BARS01004186">
    <property type="protein sequence ID" value="GAF74321.1"/>
    <property type="molecule type" value="Genomic_DNA"/>
</dbReference>